<dbReference type="Proteomes" id="UP001139462">
    <property type="component" value="Unassembled WGS sequence"/>
</dbReference>
<evidence type="ECO:0000313" key="2">
    <source>
        <dbReference type="EMBL" id="MCG2431029.1"/>
    </source>
</evidence>
<proteinExistence type="predicted"/>
<gene>
    <name evidence="2" type="ORF">K8344_07845</name>
</gene>
<feature type="region of interest" description="Disordered" evidence="1">
    <location>
        <begin position="1"/>
        <end position="46"/>
    </location>
</feature>
<dbReference type="AlphaFoldDB" id="A0A9X1R2D5"/>
<evidence type="ECO:0000313" key="3">
    <source>
        <dbReference type="Proteomes" id="UP001139462"/>
    </source>
</evidence>
<reference evidence="2" key="1">
    <citation type="submission" date="2021-09" db="EMBL/GenBank/DDBJ databases">
        <title>Genome of Aequorivita sp. strain F64183.</title>
        <authorList>
            <person name="Wang Y."/>
        </authorList>
    </citation>
    <scope>NUCLEOTIDE SEQUENCE</scope>
    <source>
        <strain evidence="2">F64183</strain>
    </source>
</reference>
<feature type="compositionally biased region" description="Basic and acidic residues" evidence="1">
    <location>
        <begin position="1"/>
        <end position="30"/>
    </location>
</feature>
<name>A0A9X1R2D5_9FLAO</name>
<accession>A0A9X1R2D5</accession>
<comment type="caution">
    <text evidence="2">The sequence shown here is derived from an EMBL/GenBank/DDBJ whole genome shotgun (WGS) entry which is preliminary data.</text>
</comment>
<dbReference type="RefSeq" id="WP_237608182.1">
    <property type="nucleotide sequence ID" value="NZ_JAIRBB010000005.1"/>
</dbReference>
<organism evidence="2 3">
    <name type="scientific">Aequorivita xiaoshiensis</name>
    <dbReference type="NCBI Taxonomy" id="2874476"/>
    <lineage>
        <taxon>Bacteria</taxon>
        <taxon>Pseudomonadati</taxon>
        <taxon>Bacteroidota</taxon>
        <taxon>Flavobacteriia</taxon>
        <taxon>Flavobacteriales</taxon>
        <taxon>Flavobacteriaceae</taxon>
        <taxon>Aequorivita</taxon>
    </lineage>
</organism>
<evidence type="ECO:0000256" key="1">
    <source>
        <dbReference type="SAM" id="MobiDB-lite"/>
    </source>
</evidence>
<keyword evidence="3" id="KW-1185">Reference proteome</keyword>
<protein>
    <submittedName>
        <fullName evidence="2">Uncharacterized protein</fullName>
    </submittedName>
</protein>
<dbReference type="EMBL" id="JAIRBB010000005">
    <property type="protein sequence ID" value="MCG2431029.1"/>
    <property type="molecule type" value="Genomic_DNA"/>
</dbReference>
<sequence length="46" mass="5433">MDDKENNTRPEQRPVDPEKNNATQEREYRKDKRAGKIGNTKNDSEE</sequence>